<proteinExistence type="predicted"/>
<name>A0A8S3XVD4_PARAO</name>
<dbReference type="OrthoDB" id="313308at2759"/>
<evidence type="ECO:0000256" key="1">
    <source>
        <dbReference type="SAM" id="MobiDB-lite"/>
    </source>
</evidence>
<protein>
    <submittedName>
        <fullName evidence="2">(apollo) hypothetical protein</fullName>
    </submittedName>
</protein>
<dbReference type="EMBL" id="CAJQZP010001376">
    <property type="protein sequence ID" value="CAG5042538.1"/>
    <property type="molecule type" value="Genomic_DNA"/>
</dbReference>
<accession>A0A8S3XVD4</accession>
<sequence>MPWLVQEVSHEIESIITSREVITEIVRDVVEARAQRPPEELAPRLPSPPSSPSSQSSYEQLEGLEE</sequence>
<organism evidence="2 3">
    <name type="scientific">Parnassius apollo</name>
    <name type="common">Apollo butterfly</name>
    <name type="synonym">Papilio apollo</name>
    <dbReference type="NCBI Taxonomy" id="110799"/>
    <lineage>
        <taxon>Eukaryota</taxon>
        <taxon>Metazoa</taxon>
        <taxon>Ecdysozoa</taxon>
        <taxon>Arthropoda</taxon>
        <taxon>Hexapoda</taxon>
        <taxon>Insecta</taxon>
        <taxon>Pterygota</taxon>
        <taxon>Neoptera</taxon>
        <taxon>Endopterygota</taxon>
        <taxon>Lepidoptera</taxon>
        <taxon>Glossata</taxon>
        <taxon>Ditrysia</taxon>
        <taxon>Papilionoidea</taxon>
        <taxon>Papilionidae</taxon>
        <taxon>Parnassiinae</taxon>
        <taxon>Parnassini</taxon>
        <taxon>Parnassius</taxon>
        <taxon>Parnassius</taxon>
    </lineage>
</organism>
<evidence type="ECO:0000313" key="3">
    <source>
        <dbReference type="Proteomes" id="UP000691718"/>
    </source>
</evidence>
<reference evidence="2" key="1">
    <citation type="submission" date="2021-04" db="EMBL/GenBank/DDBJ databases">
        <authorList>
            <person name="Tunstrom K."/>
        </authorList>
    </citation>
    <scope>NUCLEOTIDE SEQUENCE</scope>
</reference>
<keyword evidence="3" id="KW-1185">Reference proteome</keyword>
<gene>
    <name evidence="2" type="ORF">PAPOLLO_LOCUS22434</name>
</gene>
<dbReference type="Proteomes" id="UP000691718">
    <property type="component" value="Unassembled WGS sequence"/>
</dbReference>
<comment type="caution">
    <text evidence="2">The sequence shown here is derived from an EMBL/GenBank/DDBJ whole genome shotgun (WGS) entry which is preliminary data.</text>
</comment>
<dbReference type="AlphaFoldDB" id="A0A8S3XVD4"/>
<evidence type="ECO:0000313" key="2">
    <source>
        <dbReference type="EMBL" id="CAG5042538.1"/>
    </source>
</evidence>
<feature type="region of interest" description="Disordered" evidence="1">
    <location>
        <begin position="34"/>
        <end position="66"/>
    </location>
</feature>